<evidence type="ECO:0000313" key="2">
    <source>
        <dbReference type="Proteomes" id="UP001147747"/>
    </source>
</evidence>
<evidence type="ECO:0000313" key="1">
    <source>
        <dbReference type="EMBL" id="KAJ5397590.1"/>
    </source>
</evidence>
<comment type="caution">
    <text evidence="1">The sequence shown here is derived from an EMBL/GenBank/DDBJ whole genome shotgun (WGS) entry which is preliminary data.</text>
</comment>
<gene>
    <name evidence="1" type="ORF">N7509_005703</name>
</gene>
<dbReference type="EMBL" id="JAPZBU010000006">
    <property type="protein sequence ID" value="KAJ5397590.1"/>
    <property type="molecule type" value="Genomic_DNA"/>
</dbReference>
<dbReference type="AlphaFoldDB" id="A0A9X0BAB5"/>
<dbReference type="Proteomes" id="UP001147747">
    <property type="component" value="Unassembled WGS sequence"/>
</dbReference>
<accession>A0A9X0BAB5</accession>
<proteinExistence type="predicted"/>
<name>A0A9X0BAB5_9EURO</name>
<reference evidence="1" key="2">
    <citation type="journal article" date="2023" name="IMA Fungus">
        <title>Comparative genomic study of the Penicillium genus elucidates a diverse pangenome and 15 lateral gene transfer events.</title>
        <authorList>
            <person name="Petersen C."/>
            <person name="Sorensen T."/>
            <person name="Nielsen M.R."/>
            <person name="Sondergaard T.E."/>
            <person name="Sorensen J.L."/>
            <person name="Fitzpatrick D.A."/>
            <person name="Frisvad J.C."/>
            <person name="Nielsen K.L."/>
        </authorList>
    </citation>
    <scope>NUCLEOTIDE SEQUENCE</scope>
    <source>
        <strain evidence="1">IBT 29677</strain>
    </source>
</reference>
<dbReference type="GeneID" id="81369320"/>
<sequence length="108" mass="12272">MVHSLPPPPSSPSTALELELRPVTSGCADLSQFSFIHLLDWCTTTIGFFLLDWKISTPEATGGWEVLHLRLERQPPGLLLLDWKRQDPWTPSYSVWKKGFNPWTRAIG</sequence>
<reference evidence="1" key="1">
    <citation type="submission" date="2022-12" db="EMBL/GenBank/DDBJ databases">
        <authorList>
            <person name="Petersen C."/>
        </authorList>
    </citation>
    <scope>NUCLEOTIDE SEQUENCE</scope>
    <source>
        <strain evidence="1">IBT 29677</strain>
    </source>
</reference>
<dbReference type="RefSeq" id="XP_056489642.1">
    <property type="nucleotide sequence ID" value="XM_056630340.1"/>
</dbReference>
<organism evidence="1 2">
    <name type="scientific">Penicillium cosmopolitanum</name>
    <dbReference type="NCBI Taxonomy" id="1131564"/>
    <lineage>
        <taxon>Eukaryota</taxon>
        <taxon>Fungi</taxon>
        <taxon>Dikarya</taxon>
        <taxon>Ascomycota</taxon>
        <taxon>Pezizomycotina</taxon>
        <taxon>Eurotiomycetes</taxon>
        <taxon>Eurotiomycetidae</taxon>
        <taxon>Eurotiales</taxon>
        <taxon>Aspergillaceae</taxon>
        <taxon>Penicillium</taxon>
    </lineage>
</organism>
<protein>
    <submittedName>
        <fullName evidence="1">Uncharacterized protein</fullName>
    </submittedName>
</protein>
<keyword evidence="2" id="KW-1185">Reference proteome</keyword>